<feature type="transmembrane region" description="Helical" evidence="1">
    <location>
        <begin position="66"/>
        <end position="88"/>
    </location>
</feature>
<proteinExistence type="predicted"/>
<feature type="transmembrane region" description="Helical" evidence="1">
    <location>
        <begin position="13"/>
        <end position="34"/>
    </location>
</feature>
<organism evidence="2 3">
    <name type="scientific">Euplotes crassus</name>
    <dbReference type="NCBI Taxonomy" id="5936"/>
    <lineage>
        <taxon>Eukaryota</taxon>
        <taxon>Sar</taxon>
        <taxon>Alveolata</taxon>
        <taxon>Ciliophora</taxon>
        <taxon>Intramacronucleata</taxon>
        <taxon>Spirotrichea</taxon>
        <taxon>Hypotrichia</taxon>
        <taxon>Euplotida</taxon>
        <taxon>Euplotidae</taxon>
        <taxon>Moneuplotes</taxon>
    </lineage>
</organism>
<feature type="transmembrane region" description="Helical" evidence="1">
    <location>
        <begin position="100"/>
        <end position="120"/>
    </location>
</feature>
<feature type="transmembrane region" description="Helical" evidence="1">
    <location>
        <begin position="126"/>
        <end position="146"/>
    </location>
</feature>
<dbReference type="InterPro" id="IPR036259">
    <property type="entry name" value="MFS_trans_sf"/>
</dbReference>
<name>A0AAD1X9H4_EUPCR</name>
<comment type="caution">
    <text evidence="2">The sequence shown here is derived from an EMBL/GenBank/DDBJ whole genome shotgun (WGS) entry which is preliminary data.</text>
</comment>
<gene>
    <name evidence="2" type="ORF">ECRASSUSDP1_LOCUS3967</name>
</gene>
<sequence length="151" mass="16140">MVAFYIKYVGGDIYVNMLATCVSDLVGIFGAGVVQRCVGTKNTFLVFLVAAFGTSIPLLVTRDVVIVAISIFGCKLFLGGAFMVSYYSNSEFFPALFTPFAFSVCSFIAHIFACLAPEVAELKPESIPVSTMLALTLLAGTVALLLEKPTK</sequence>
<evidence type="ECO:0000313" key="2">
    <source>
        <dbReference type="EMBL" id="CAI2362641.1"/>
    </source>
</evidence>
<keyword evidence="1" id="KW-0472">Membrane</keyword>
<dbReference type="SUPFAM" id="SSF103473">
    <property type="entry name" value="MFS general substrate transporter"/>
    <property type="match status" value="1"/>
</dbReference>
<dbReference type="EMBL" id="CAMPGE010003797">
    <property type="protein sequence ID" value="CAI2362641.1"/>
    <property type="molecule type" value="Genomic_DNA"/>
</dbReference>
<feature type="transmembrane region" description="Helical" evidence="1">
    <location>
        <begin position="43"/>
        <end position="60"/>
    </location>
</feature>
<evidence type="ECO:0000313" key="3">
    <source>
        <dbReference type="Proteomes" id="UP001295684"/>
    </source>
</evidence>
<dbReference type="AlphaFoldDB" id="A0AAD1X9H4"/>
<keyword evidence="1" id="KW-0812">Transmembrane</keyword>
<protein>
    <submittedName>
        <fullName evidence="2">Uncharacterized protein</fullName>
    </submittedName>
</protein>
<accession>A0AAD1X9H4</accession>
<dbReference type="Proteomes" id="UP001295684">
    <property type="component" value="Unassembled WGS sequence"/>
</dbReference>
<reference evidence="2" key="1">
    <citation type="submission" date="2023-07" db="EMBL/GenBank/DDBJ databases">
        <authorList>
            <consortium name="AG Swart"/>
            <person name="Singh M."/>
            <person name="Singh A."/>
            <person name="Seah K."/>
            <person name="Emmerich C."/>
        </authorList>
    </citation>
    <scope>NUCLEOTIDE SEQUENCE</scope>
    <source>
        <strain evidence="2">DP1</strain>
    </source>
</reference>
<evidence type="ECO:0000256" key="1">
    <source>
        <dbReference type="SAM" id="Phobius"/>
    </source>
</evidence>
<keyword evidence="1" id="KW-1133">Transmembrane helix</keyword>
<keyword evidence="3" id="KW-1185">Reference proteome</keyword>